<keyword evidence="2" id="KW-1185">Reference proteome</keyword>
<name>A0A834LFL7_RHOSS</name>
<dbReference type="AlphaFoldDB" id="A0A834LFL7"/>
<dbReference type="Proteomes" id="UP000626092">
    <property type="component" value="Unassembled WGS sequence"/>
</dbReference>
<evidence type="ECO:0000313" key="1">
    <source>
        <dbReference type="EMBL" id="KAF7137701.1"/>
    </source>
</evidence>
<sequence>MLSTPLYSIELSLMFQARSNMGLELFSEFIPCRVVARLGFSANMFESIDGPSGENLNEAFSEEEIWGAIRYCDGNKAPGRDCYRRLEKEEEEVEGLIIKVDFDKANDKFNDFPPVYDAVAMLSINLG</sequence>
<reference evidence="1" key="1">
    <citation type="submission" date="2019-11" db="EMBL/GenBank/DDBJ databases">
        <authorList>
            <person name="Liu Y."/>
            <person name="Hou J."/>
            <person name="Li T.-Q."/>
            <person name="Guan C.-H."/>
            <person name="Wu X."/>
            <person name="Wu H.-Z."/>
            <person name="Ling F."/>
            <person name="Zhang R."/>
            <person name="Shi X.-G."/>
            <person name="Ren J.-P."/>
            <person name="Chen E.-F."/>
            <person name="Sun J.-M."/>
        </authorList>
    </citation>
    <scope>NUCLEOTIDE SEQUENCE</scope>
    <source>
        <strain evidence="1">Adult_tree_wgs_1</strain>
        <tissue evidence="1">Leaves</tissue>
    </source>
</reference>
<evidence type="ECO:0000313" key="2">
    <source>
        <dbReference type="Proteomes" id="UP000626092"/>
    </source>
</evidence>
<organism evidence="1 2">
    <name type="scientific">Rhododendron simsii</name>
    <name type="common">Sims's rhododendron</name>
    <dbReference type="NCBI Taxonomy" id="118357"/>
    <lineage>
        <taxon>Eukaryota</taxon>
        <taxon>Viridiplantae</taxon>
        <taxon>Streptophyta</taxon>
        <taxon>Embryophyta</taxon>
        <taxon>Tracheophyta</taxon>
        <taxon>Spermatophyta</taxon>
        <taxon>Magnoliopsida</taxon>
        <taxon>eudicotyledons</taxon>
        <taxon>Gunneridae</taxon>
        <taxon>Pentapetalae</taxon>
        <taxon>asterids</taxon>
        <taxon>Ericales</taxon>
        <taxon>Ericaceae</taxon>
        <taxon>Ericoideae</taxon>
        <taxon>Rhodoreae</taxon>
        <taxon>Rhododendron</taxon>
    </lineage>
</organism>
<protein>
    <submittedName>
        <fullName evidence="1">Uncharacterized protein</fullName>
    </submittedName>
</protein>
<comment type="caution">
    <text evidence="1">The sequence shown here is derived from an EMBL/GenBank/DDBJ whole genome shotgun (WGS) entry which is preliminary data.</text>
</comment>
<accession>A0A834LFL7</accession>
<proteinExistence type="predicted"/>
<gene>
    <name evidence="1" type="ORF">RHSIM_Rhsim07G0094900</name>
</gene>
<dbReference type="EMBL" id="WJXA01000007">
    <property type="protein sequence ID" value="KAF7137701.1"/>
    <property type="molecule type" value="Genomic_DNA"/>
</dbReference>